<dbReference type="Proteomes" id="UP000564573">
    <property type="component" value="Unassembled WGS sequence"/>
</dbReference>
<comment type="caution">
    <text evidence="2">The sequence shown here is derived from an EMBL/GenBank/DDBJ whole genome shotgun (WGS) entry which is preliminary data.</text>
</comment>
<dbReference type="Pfam" id="PF17765">
    <property type="entry name" value="MLTR_LBD"/>
    <property type="match status" value="1"/>
</dbReference>
<keyword evidence="3" id="KW-1185">Reference proteome</keyword>
<dbReference type="SUPFAM" id="SSF47413">
    <property type="entry name" value="lambda repressor-like DNA-binding domains"/>
    <property type="match status" value="1"/>
</dbReference>
<dbReference type="Pfam" id="PF13560">
    <property type="entry name" value="HTH_31"/>
    <property type="match status" value="1"/>
</dbReference>
<sequence>MATSSEELGVFLKSRRACVTPAEVGLPPGTRRRVPGLRREEVAVLANVGTTWYTWLEQGRRVQPSITVLESIADALLLSHAERAHLFRLAGYTAAADHAGESAISDRLRTTLDQLSPFPAMVTDSQYFLRAYNQSYRYLVHDIESYAPEDRNNVLLTLADPQWRAAFVNVDDYATALVARMRGVYGTTLTDPAWPPLLERLRTVPRFVDLWDSGAVGVESRCQPQIRNPYVGTLMLHTLGFTVAENTRLTLRVFQPADNTTQARLETLQNLIETGRIETGQQARRHLTAVTADDDRGIVAG</sequence>
<evidence type="ECO:0000259" key="1">
    <source>
        <dbReference type="SMART" id="SM00530"/>
    </source>
</evidence>
<dbReference type="Gene3D" id="1.10.260.40">
    <property type="entry name" value="lambda repressor-like DNA-binding domains"/>
    <property type="match status" value="1"/>
</dbReference>
<gene>
    <name evidence="2" type="ORF">FB384_005077</name>
</gene>
<dbReference type="InterPro" id="IPR001387">
    <property type="entry name" value="Cro/C1-type_HTH"/>
</dbReference>
<accession>A0A839Y1D6</accession>
<evidence type="ECO:0000313" key="3">
    <source>
        <dbReference type="Proteomes" id="UP000564573"/>
    </source>
</evidence>
<organism evidence="2 3">
    <name type="scientific">Prauserella sediminis</name>
    <dbReference type="NCBI Taxonomy" id="577680"/>
    <lineage>
        <taxon>Bacteria</taxon>
        <taxon>Bacillati</taxon>
        <taxon>Actinomycetota</taxon>
        <taxon>Actinomycetes</taxon>
        <taxon>Pseudonocardiales</taxon>
        <taxon>Pseudonocardiaceae</taxon>
        <taxon>Prauserella</taxon>
        <taxon>Prauserella salsuginis group</taxon>
    </lineage>
</organism>
<dbReference type="AlphaFoldDB" id="A0A839Y1D6"/>
<dbReference type="InterPro" id="IPR041413">
    <property type="entry name" value="MLTR_LBD"/>
</dbReference>
<reference evidence="2 3" key="1">
    <citation type="submission" date="2020-08" db="EMBL/GenBank/DDBJ databases">
        <title>Sequencing the genomes of 1000 actinobacteria strains.</title>
        <authorList>
            <person name="Klenk H.-P."/>
        </authorList>
    </citation>
    <scope>NUCLEOTIDE SEQUENCE [LARGE SCALE GENOMIC DNA]</scope>
    <source>
        <strain evidence="2 3">DSM 45267</strain>
    </source>
</reference>
<dbReference type="GO" id="GO:0003677">
    <property type="term" value="F:DNA binding"/>
    <property type="evidence" value="ECO:0007669"/>
    <property type="project" value="InterPro"/>
</dbReference>
<dbReference type="RefSeq" id="WP_183787304.1">
    <property type="nucleotide sequence ID" value="NZ_JACIBS010000011.1"/>
</dbReference>
<feature type="domain" description="HTH cro/C1-type" evidence="1">
    <location>
        <begin position="7"/>
        <end position="83"/>
    </location>
</feature>
<dbReference type="EMBL" id="JACIBS010000011">
    <property type="protein sequence ID" value="MBB3666116.1"/>
    <property type="molecule type" value="Genomic_DNA"/>
</dbReference>
<protein>
    <submittedName>
        <fullName evidence="2">Transcriptional regulator with XRE-family HTH domain</fullName>
    </submittedName>
</protein>
<dbReference type="InterPro" id="IPR010982">
    <property type="entry name" value="Lambda_DNA-bd_dom_sf"/>
</dbReference>
<proteinExistence type="predicted"/>
<dbReference type="PANTHER" id="PTHR35010">
    <property type="entry name" value="BLL4672 PROTEIN-RELATED"/>
    <property type="match status" value="1"/>
</dbReference>
<name>A0A839Y1D6_9PSEU</name>
<dbReference type="Gene3D" id="3.30.450.180">
    <property type="match status" value="1"/>
</dbReference>
<dbReference type="CDD" id="cd00093">
    <property type="entry name" value="HTH_XRE"/>
    <property type="match status" value="1"/>
</dbReference>
<evidence type="ECO:0000313" key="2">
    <source>
        <dbReference type="EMBL" id="MBB3666116.1"/>
    </source>
</evidence>
<dbReference type="SMART" id="SM00530">
    <property type="entry name" value="HTH_XRE"/>
    <property type="match status" value="1"/>
</dbReference>
<dbReference type="PANTHER" id="PTHR35010:SF2">
    <property type="entry name" value="BLL4672 PROTEIN"/>
    <property type="match status" value="1"/>
</dbReference>